<dbReference type="AlphaFoldDB" id="A0A074ZI75"/>
<protein>
    <submittedName>
        <fullName evidence="1">Uncharacterized protein</fullName>
    </submittedName>
</protein>
<dbReference type="RefSeq" id="XP_009169239.1">
    <property type="nucleotide sequence ID" value="XM_009170975.1"/>
</dbReference>
<proteinExistence type="predicted"/>
<name>A0A074ZI75_OPIVI</name>
<dbReference type="CTD" id="20320036"/>
<dbReference type="Proteomes" id="UP000054324">
    <property type="component" value="Unassembled WGS sequence"/>
</dbReference>
<sequence>MKASRLGIELKKLETDEFNFSTTMILSLGGKTTSMMKHNFPKETTHKVAENSLTANDRFRPS</sequence>
<dbReference type="GeneID" id="20320036"/>
<evidence type="ECO:0000313" key="1">
    <source>
        <dbReference type="EMBL" id="KER27023.1"/>
    </source>
</evidence>
<dbReference type="EMBL" id="KL596733">
    <property type="protein sequence ID" value="KER27023.1"/>
    <property type="molecule type" value="Genomic_DNA"/>
</dbReference>
<reference evidence="1 2" key="1">
    <citation type="submission" date="2013-11" db="EMBL/GenBank/DDBJ databases">
        <title>Opisthorchis viverrini - life in the bile duct.</title>
        <authorList>
            <person name="Young N.D."/>
            <person name="Nagarajan N."/>
            <person name="Lin S.J."/>
            <person name="Korhonen P.K."/>
            <person name="Jex A.R."/>
            <person name="Hall R.S."/>
            <person name="Safavi-Hemami H."/>
            <person name="Kaewkong W."/>
            <person name="Bertrand D."/>
            <person name="Gao S."/>
            <person name="Seet Q."/>
            <person name="Wongkham S."/>
            <person name="Teh B.T."/>
            <person name="Wongkham C."/>
            <person name="Intapan P.M."/>
            <person name="Maleewong W."/>
            <person name="Yang X."/>
            <person name="Hu M."/>
            <person name="Wang Z."/>
            <person name="Hofmann A."/>
            <person name="Sternberg P.W."/>
            <person name="Tan P."/>
            <person name="Wang J."/>
            <person name="Gasser R.B."/>
        </authorList>
    </citation>
    <scope>NUCLEOTIDE SEQUENCE [LARGE SCALE GENOMIC DNA]</scope>
</reference>
<evidence type="ECO:0000313" key="2">
    <source>
        <dbReference type="Proteomes" id="UP000054324"/>
    </source>
</evidence>
<dbReference type="KEGG" id="ovi:T265_05854"/>
<organism evidence="1 2">
    <name type="scientific">Opisthorchis viverrini</name>
    <name type="common">Southeast Asian liver fluke</name>
    <dbReference type="NCBI Taxonomy" id="6198"/>
    <lineage>
        <taxon>Eukaryota</taxon>
        <taxon>Metazoa</taxon>
        <taxon>Spiralia</taxon>
        <taxon>Lophotrochozoa</taxon>
        <taxon>Platyhelminthes</taxon>
        <taxon>Trematoda</taxon>
        <taxon>Digenea</taxon>
        <taxon>Opisthorchiida</taxon>
        <taxon>Opisthorchiata</taxon>
        <taxon>Opisthorchiidae</taxon>
        <taxon>Opisthorchis</taxon>
    </lineage>
</organism>
<keyword evidence="2" id="KW-1185">Reference proteome</keyword>
<accession>A0A074ZI75</accession>
<gene>
    <name evidence="1" type="ORF">T265_05854</name>
</gene>